<accession>A0A2A2M366</accession>
<evidence type="ECO:0000313" key="3">
    <source>
        <dbReference type="Proteomes" id="UP000218231"/>
    </source>
</evidence>
<dbReference type="Proteomes" id="UP000218231">
    <property type="component" value="Unassembled WGS sequence"/>
</dbReference>
<proteinExistence type="predicted"/>
<feature type="region of interest" description="Disordered" evidence="1">
    <location>
        <begin position="1"/>
        <end position="33"/>
    </location>
</feature>
<feature type="region of interest" description="Disordered" evidence="1">
    <location>
        <begin position="161"/>
        <end position="229"/>
    </location>
</feature>
<reference evidence="2 3" key="1">
    <citation type="journal article" date="2017" name="Curr. Biol.">
        <title>Genome architecture and evolution of a unichromosomal asexual nematode.</title>
        <authorList>
            <person name="Fradin H."/>
            <person name="Zegar C."/>
            <person name="Gutwein M."/>
            <person name="Lucas J."/>
            <person name="Kovtun M."/>
            <person name="Corcoran D."/>
            <person name="Baugh L.R."/>
            <person name="Kiontke K."/>
            <person name="Gunsalus K."/>
            <person name="Fitch D.H."/>
            <person name="Piano F."/>
        </authorList>
    </citation>
    <scope>NUCLEOTIDE SEQUENCE [LARGE SCALE GENOMIC DNA]</scope>
    <source>
        <strain evidence="2">PF1309</strain>
    </source>
</reference>
<protein>
    <submittedName>
        <fullName evidence="2">Uncharacterized protein</fullName>
    </submittedName>
</protein>
<dbReference type="AlphaFoldDB" id="A0A2A2M366"/>
<gene>
    <name evidence="2" type="ORF">WR25_26395</name>
</gene>
<sequence>MRVAGEQQRRAPRQLDRDIGRMRDHHAGAGQCRQRRLGRGDAIVMCRRIVEAAQRKRPEPLTLIDQHEYADPPQHRRDRCGIGPVIVIAEYRDDPQRGLQLRQRACQQRDRPLRLAGAAPLDEITGQHDQIGVERINLPDDAGQPPLVHRHAFHVDIAHQRDGDRRFAGRPVGQRHRHPANDRIGAGVAIADEEDGAGDKGDDQRGTEKRTFHDAGPSGSASTAPCVRV</sequence>
<name>A0A2A2M366_9BILA</name>
<organism evidence="2 3">
    <name type="scientific">Diploscapter pachys</name>
    <dbReference type="NCBI Taxonomy" id="2018661"/>
    <lineage>
        <taxon>Eukaryota</taxon>
        <taxon>Metazoa</taxon>
        <taxon>Ecdysozoa</taxon>
        <taxon>Nematoda</taxon>
        <taxon>Chromadorea</taxon>
        <taxon>Rhabditida</taxon>
        <taxon>Rhabditina</taxon>
        <taxon>Rhabditomorpha</taxon>
        <taxon>Rhabditoidea</taxon>
        <taxon>Rhabditidae</taxon>
        <taxon>Diploscapter</taxon>
    </lineage>
</organism>
<feature type="compositionally biased region" description="Basic and acidic residues" evidence="1">
    <location>
        <begin position="197"/>
        <end position="213"/>
    </location>
</feature>
<dbReference type="EMBL" id="LIAE01005937">
    <property type="protein sequence ID" value="PAV92869.1"/>
    <property type="molecule type" value="Genomic_DNA"/>
</dbReference>
<feature type="compositionally biased region" description="Basic and acidic residues" evidence="1">
    <location>
        <begin position="7"/>
        <end position="27"/>
    </location>
</feature>
<evidence type="ECO:0000256" key="1">
    <source>
        <dbReference type="SAM" id="MobiDB-lite"/>
    </source>
</evidence>
<comment type="caution">
    <text evidence="2">The sequence shown here is derived from an EMBL/GenBank/DDBJ whole genome shotgun (WGS) entry which is preliminary data.</text>
</comment>
<keyword evidence="3" id="KW-1185">Reference proteome</keyword>
<evidence type="ECO:0000313" key="2">
    <source>
        <dbReference type="EMBL" id="PAV92869.1"/>
    </source>
</evidence>